<keyword evidence="4 5" id="KW-0413">Isomerase</keyword>
<proteinExistence type="inferred from homology"/>
<evidence type="ECO:0000313" key="8">
    <source>
        <dbReference type="EMBL" id="OGY16705.1"/>
    </source>
</evidence>
<evidence type="ECO:0000259" key="7">
    <source>
        <dbReference type="Pfam" id="PF16198"/>
    </source>
</evidence>
<comment type="caution">
    <text evidence="8">The sequence shown here is derived from an EMBL/GenBank/DDBJ whole genome shotgun (WGS) entry which is preliminary data.</text>
</comment>
<evidence type="ECO:0000256" key="1">
    <source>
        <dbReference type="ARBA" id="ARBA00000385"/>
    </source>
</evidence>
<name>A0A1G1VMU1_9BACT</name>
<comment type="catalytic activity">
    <reaction evidence="1 5">
        <text>uridine(55) in tRNA = pseudouridine(55) in tRNA</text>
        <dbReference type="Rhea" id="RHEA:42532"/>
        <dbReference type="Rhea" id="RHEA-COMP:10101"/>
        <dbReference type="Rhea" id="RHEA-COMP:10102"/>
        <dbReference type="ChEBI" id="CHEBI:65314"/>
        <dbReference type="ChEBI" id="CHEBI:65315"/>
        <dbReference type="EC" id="5.4.99.25"/>
    </reaction>
</comment>
<dbReference type="GO" id="GO:0003723">
    <property type="term" value="F:RNA binding"/>
    <property type="evidence" value="ECO:0007669"/>
    <property type="project" value="InterPro"/>
</dbReference>
<gene>
    <name evidence="5" type="primary">truB</name>
    <name evidence="8" type="ORF">A2785_01825</name>
</gene>
<evidence type="ECO:0000256" key="5">
    <source>
        <dbReference type="HAMAP-Rule" id="MF_01080"/>
    </source>
</evidence>
<dbReference type="HAMAP" id="MF_01080">
    <property type="entry name" value="TruB_bact"/>
    <property type="match status" value="1"/>
</dbReference>
<keyword evidence="3 5" id="KW-0819">tRNA processing</keyword>
<evidence type="ECO:0000313" key="9">
    <source>
        <dbReference type="Proteomes" id="UP000179069"/>
    </source>
</evidence>
<evidence type="ECO:0000259" key="6">
    <source>
        <dbReference type="Pfam" id="PF01509"/>
    </source>
</evidence>
<protein>
    <recommendedName>
        <fullName evidence="5">tRNA pseudouridine synthase B</fullName>
        <ecNumber evidence="5">5.4.99.25</ecNumber>
    </recommendedName>
    <alternativeName>
        <fullName evidence="5">tRNA pseudouridine(55) synthase</fullName>
        <shortName evidence="5">Psi55 synthase</shortName>
    </alternativeName>
    <alternativeName>
        <fullName evidence="5">tRNA pseudouridylate synthase</fullName>
    </alternativeName>
    <alternativeName>
        <fullName evidence="5">tRNA-uridine isomerase</fullName>
    </alternativeName>
</protein>
<evidence type="ECO:0000256" key="3">
    <source>
        <dbReference type="ARBA" id="ARBA00022694"/>
    </source>
</evidence>
<dbReference type="PANTHER" id="PTHR13767:SF2">
    <property type="entry name" value="PSEUDOURIDYLATE SYNTHASE TRUB1"/>
    <property type="match status" value="1"/>
</dbReference>
<comment type="function">
    <text evidence="5">Responsible for synthesis of pseudouridine from uracil-55 in the psi GC loop of transfer RNAs.</text>
</comment>
<dbReference type="Pfam" id="PF01509">
    <property type="entry name" value="TruB_N"/>
    <property type="match status" value="1"/>
</dbReference>
<comment type="similarity">
    <text evidence="2 5">Belongs to the pseudouridine synthase TruB family. Type 1 subfamily.</text>
</comment>
<dbReference type="Proteomes" id="UP000179069">
    <property type="component" value="Unassembled WGS sequence"/>
</dbReference>
<organism evidence="8 9">
    <name type="scientific">Candidatus Chisholmbacteria bacterium RIFCSPHIGHO2_01_FULL_49_18</name>
    <dbReference type="NCBI Taxonomy" id="1797590"/>
    <lineage>
        <taxon>Bacteria</taxon>
        <taxon>Candidatus Chisholmiibacteriota</taxon>
    </lineage>
</organism>
<dbReference type="EMBL" id="MHCI01000012">
    <property type="protein sequence ID" value="OGY16705.1"/>
    <property type="molecule type" value="Genomic_DNA"/>
</dbReference>
<feature type="active site" description="Nucleophile" evidence="5">
    <location>
        <position position="36"/>
    </location>
</feature>
<dbReference type="Pfam" id="PF16198">
    <property type="entry name" value="TruB_C_2"/>
    <property type="match status" value="1"/>
</dbReference>
<dbReference type="InterPro" id="IPR002501">
    <property type="entry name" value="PsdUridine_synth_N"/>
</dbReference>
<dbReference type="EC" id="5.4.99.25" evidence="5"/>
<feature type="domain" description="Pseudouridine synthase II N-terminal" evidence="6">
    <location>
        <begin position="21"/>
        <end position="172"/>
    </location>
</feature>
<dbReference type="InterPro" id="IPR014780">
    <property type="entry name" value="tRNA_psdUridine_synth_TruB"/>
</dbReference>
<dbReference type="NCBIfam" id="TIGR00431">
    <property type="entry name" value="TruB"/>
    <property type="match status" value="1"/>
</dbReference>
<dbReference type="CDD" id="cd02573">
    <property type="entry name" value="PseudoU_synth_EcTruB"/>
    <property type="match status" value="1"/>
</dbReference>
<evidence type="ECO:0000256" key="4">
    <source>
        <dbReference type="ARBA" id="ARBA00023235"/>
    </source>
</evidence>
<reference evidence="8 9" key="1">
    <citation type="journal article" date="2016" name="Nat. Commun.">
        <title>Thousands of microbial genomes shed light on interconnected biogeochemical processes in an aquifer system.</title>
        <authorList>
            <person name="Anantharaman K."/>
            <person name="Brown C.T."/>
            <person name="Hug L.A."/>
            <person name="Sharon I."/>
            <person name="Castelle C.J."/>
            <person name="Probst A.J."/>
            <person name="Thomas B.C."/>
            <person name="Singh A."/>
            <person name="Wilkins M.J."/>
            <person name="Karaoz U."/>
            <person name="Brodie E.L."/>
            <person name="Williams K.H."/>
            <person name="Hubbard S.S."/>
            <person name="Banfield J.F."/>
        </authorList>
    </citation>
    <scope>NUCLEOTIDE SEQUENCE [LARGE SCALE GENOMIC DNA]</scope>
</reference>
<dbReference type="AlphaFoldDB" id="A0A1G1VMU1"/>
<dbReference type="GO" id="GO:1990481">
    <property type="term" value="P:mRNA pseudouridine synthesis"/>
    <property type="evidence" value="ECO:0007669"/>
    <property type="project" value="TreeGrafter"/>
</dbReference>
<accession>A0A1G1VMU1</accession>
<sequence>MFILVDKPKGMTSHDVVDRVRQITGERWVGHAGTLDPNATGLLIVGVGRESTRKLGAIAKGTRKTYVADVILGEERDTDDAEGKVTERAKGVLPPSKHEVERTLNDFVGEGKQIPPQFSAIKMQGKKAYELARKGKKITLQSRFISVYRIYLMRYSYPILSFEADVSAGTYIRALARDIGRKLGMGAYLGDLRRKKIGTYSVEQAVQLESLTEKNWQEFALDRGVVQ</sequence>
<evidence type="ECO:0000256" key="2">
    <source>
        <dbReference type="ARBA" id="ARBA00005642"/>
    </source>
</evidence>
<dbReference type="GO" id="GO:0031119">
    <property type="term" value="P:tRNA pseudouridine synthesis"/>
    <property type="evidence" value="ECO:0007669"/>
    <property type="project" value="UniProtKB-UniRule"/>
</dbReference>
<dbReference type="Gene3D" id="3.30.2350.10">
    <property type="entry name" value="Pseudouridine synthase"/>
    <property type="match status" value="1"/>
</dbReference>
<dbReference type="SUPFAM" id="SSF55120">
    <property type="entry name" value="Pseudouridine synthase"/>
    <property type="match status" value="1"/>
</dbReference>
<dbReference type="InterPro" id="IPR020103">
    <property type="entry name" value="PsdUridine_synth_cat_dom_sf"/>
</dbReference>
<dbReference type="PANTHER" id="PTHR13767">
    <property type="entry name" value="TRNA-PSEUDOURIDINE SYNTHASE"/>
    <property type="match status" value="1"/>
</dbReference>
<feature type="domain" description="tRNA pseudouridylate synthase B C-terminal" evidence="7">
    <location>
        <begin position="173"/>
        <end position="218"/>
    </location>
</feature>
<dbReference type="InterPro" id="IPR032819">
    <property type="entry name" value="TruB_C"/>
</dbReference>
<dbReference type="GO" id="GO:0160148">
    <property type="term" value="F:tRNA pseudouridine(55) synthase activity"/>
    <property type="evidence" value="ECO:0007669"/>
    <property type="project" value="UniProtKB-EC"/>
</dbReference>